<feature type="signal peptide" evidence="2">
    <location>
        <begin position="1"/>
        <end position="21"/>
    </location>
</feature>
<reference evidence="3 4" key="1">
    <citation type="journal article" date="2022" name="Int. J. Syst. Evol. Microbiol.">
        <title>Apilactobacillus apisilvae sp. nov., Nicolia spurrieriana gen. nov. sp. nov., Bombilactobacillus folatiphilus sp. nov. and Bombilactobacillus thymidiniphilus sp. nov., four new lactic acid bacterial isolates from stingless bees Tetragonula carbonaria and Austroplebeia australis.</title>
        <authorList>
            <person name="Oliphant S.A."/>
            <person name="Watson-Haigh N.S."/>
            <person name="Sumby K.M."/>
            <person name="Gardner J."/>
            <person name="Groom S."/>
            <person name="Jiranek V."/>
        </authorList>
    </citation>
    <scope>NUCLEOTIDE SEQUENCE [LARGE SCALE GENOMIC DNA]</scope>
    <source>
        <strain evidence="3 4">SG5_A10</strain>
    </source>
</reference>
<gene>
    <name evidence="3" type="ORF">MOO46_05690</name>
</gene>
<evidence type="ECO:0000313" key="4">
    <source>
        <dbReference type="Proteomes" id="UP000831859"/>
    </source>
</evidence>
<accession>A0ABY4PG20</accession>
<feature type="compositionally biased region" description="Basic residues" evidence="1">
    <location>
        <begin position="177"/>
        <end position="199"/>
    </location>
</feature>
<keyword evidence="4" id="KW-1185">Reference proteome</keyword>
<feature type="region of interest" description="Disordered" evidence="1">
    <location>
        <begin position="161"/>
        <end position="199"/>
    </location>
</feature>
<evidence type="ECO:0000313" key="3">
    <source>
        <dbReference type="EMBL" id="UQS84739.1"/>
    </source>
</evidence>
<feature type="compositionally biased region" description="Low complexity" evidence="1">
    <location>
        <begin position="165"/>
        <end position="176"/>
    </location>
</feature>
<name>A0ABY4PG20_9LACO</name>
<dbReference type="RefSeq" id="WP_249510723.1">
    <property type="nucleotide sequence ID" value="NZ_CP093362.1"/>
</dbReference>
<dbReference type="Proteomes" id="UP000831859">
    <property type="component" value="Chromosome"/>
</dbReference>
<organism evidence="3 4">
    <name type="scientific">Apilactobacillus apisilvae</name>
    <dbReference type="NCBI Taxonomy" id="2923364"/>
    <lineage>
        <taxon>Bacteria</taxon>
        <taxon>Bacillati</taxon>
        <taxon>Bacillota</taxon>
        <taxon>Bacilli</taxon>
        <taxon>Lactobacillales</taxon>
        <taxon>Lactobacillaceae</taxon>
        <taxon>Apilactobacillus</taxon>
    </lineage>
</organism>
<dbReference type="EMBL" id="CP093362">
    <property type="protein sequence ID" value="UQS84739.1"/>
    <property type="molecule type" value="Genomic_DNA"/>
</dbReference>
<protein>
    <submittedName>
        <fullName evidence="3">Uncharacterized protein</fullName>
    </submittedName>
</protein>
<feature type="chain" id="PRO_5045228419" evidence="2">
    <location>
        <begin position="22"/>
        <end position="199"/>
    </location>
</feature>
<evidence type="ECO:0000256" key="2">
    <source>
        <dbReference type="SAM" id="SignalP"/>
    </source>
</evidence>
<evidence type="ECO:0000256" key="1">
    <source>
        <dbReference type="SAM" id="MobiDB-lite"/>
    </source>
</evidence>
<proteinExistence type="predicted"/>
<sequence>MNFKKAITMTACAAMIGTSFSLVSSLNENGAMNAHAYSMKLSNKQFNSDMNAATKAASHLGSTYNFDNSNVEAMKNSGMLAYTNYYNSFPALLNSAYGNASLSGLNAVKDLYHHFYNRFDTKTKMELSSYYHAATPNNFSDLASSLSNDIKNWAANYDGVAAPVKNNNNKTSNHKTTNNKKHSHKNSHAKKHHSKKDKK</sequence>
<keyword evidence="2" id="KW-0732">Signal</keyword>